<organism evidence="1 2">
    <name type="scientific">Pseudacidovorax intermedius</name>
    <dbReference type="NCBI Taxonomy" id="433924"/>
    <lineage>
        <taxon>Bacteria</taxon>
        <taxon>Pseudomonadati</taxon>
        <taxon>Pseudomonadota</taxon>
        <taxon>Betaproteobacteria</taxon>
        <taxon>Burkholderiales</taxon>
        <taxon>Comamonadaceae</taxon>
        <taxon>Pseudacidovorax</taxon>
    </lineage>
</organism>
<gene>
    <name evidence="1" type="ORF">DFR41_1069</name>
</gene>
<reference evidence="1 2" key="1">
    <citation type="submission" date="2018-07" db="EMBL/GenBank/DDBJ databases">
        <title>Genomic Encyclopedia of Type Strains, Phase IV (KMG-IV): sequencing the most valuable type-strain genomes for metagenomic binning, comparative biology and taxonomic classification.</title>
        <authorList>
            <person name="Goeker M."/>
        </authorList>
    </citation>
    <scope>NUCLEOTIDE SEQUENCE [LARGE SCALE GENOMIC DNA]</scope>
    <source>
        <strain evidence="1 2">DSM 21352</strain>
    </source>
</reference>
<name>A0A370FC54_9BURK</name>
<keyword evidence="2" id="KW-1185">Reference proteome</keyword>
<sequence length="76" mass="8582">MTSHAILPWADALVTDQRLPFDGFRIENSPDGALLVTHTLHGRPVFWHRYEGVRLDAQKVCTLEGIEGWVEVDPLS</sequence>
<dbReference type="OrthoDB" id="9858642at2"/>
<accession>A0A370FC54</accession>
<dbReference type="AlphaFoldDB" id="A0A370FC54"/>
<evidence type="ECO:0000313" key="1">
    <source>
        <dbReference type="EMBL" id="RDI23307.1"/>
    </source>
</evidence>
<evidence type="ECO:0000313" key="2">
    <source>
        <dbReference type="Proteomes" id="UP000255265"/>
    </source>
</evidence>
<protein>
    <submittedName>
        <fullName evidence="1">Uncharacterized protein</fullName>
    </submittedName>
</protein>
<proteinExistence type="predicted"/>
<dbReference type="Proteomes" id="UP000255265">
    <property type="component" value="Unassembled WGS sequence"/>
</dbReference>
<comment type="caution">
    <text evidence="1">The sequence shown here is derived from an EMBL/GenBank/DDBJ whole genome shotgun (WGS) entry which is preliminary data.</text>
</comment>
<dbReference type="EMBL" id="QQAV01000006">
    <property type="protein sequence ID" value="RDI23307.1"/>
    <property type="molecule type" value="Genomic_DNA"/>
</dbReference>
<dbReference type="RefSeq" id="WP_017762187.1">
    <property type="nucleotide sequence ID" value="NZ_CALFYD010000124.1"/>
</dbReference>